<dbReference type="VEuPathDB" id="FungiDB:H257_06621"/>
<dbReference type="InterPro" id="IPR028325">
    <property type="entry name" value="VG_K_chnl"/>
</dbReference>
<feature type="transmembrane region" description="Helical" evidence="12">
    <location>
        <begin position="321"/>
        <end position="340"/>
    </location>
</feature>
<feature type="domain" description="Ion transport" evidence="13">
    <location>
        <begin position="140"/>
        <end position="382"/>
    </location>
</feature>
<dbReference type="SUPFAM" id="SSF81324">
    <property type="entry name" value="Voltage-gated potassium channels"/>
    <property type="match status" value="1"/>
</dbReference>
<keyword evidence="6" id="KW-0851">Voltage-gated channel</keyword>
<dbReference type="GO" id="GO:0001508">
    <property type="term" value="P:action potential"/>
    <property type="evidence" value="ECO:0007669"/>
    <property type="project" value="TreeGrafter"/>
</dbReference>
<evidence type="ECO:0000256" key="2">
    <source>
        <dbReference type="ARBA" id="ARBA00022448"/>
    </source>
</evidence>
<organism evidence="14">
    <name type="scientific">Aphanomyces astaci</name>
    <name type="common">Crayfish plague agent</name>
    <dbReference type="NCBI Taxonomy" id="112090"/>
    <lineage>
        <taxon>Eukaryota</taxon>
        <taxon>Sar</taxon>
        <taxon>Stramenopiles</taxon>
        <taxon>Oomycota</taxon>
        <taxon>Saprolegniomycetes</taxon>
        <taxon>Saprolegniales</taxon>
        <taxon>Verrucalvaceae</taxon>
        <taxon>Aphanomyces</taxon>
    </lineage>
</organism>
<evidence type="ECO:0000256" key="4">
    <source>
        <dbReference type="ARBA" id="ARBA00022692"/>
    </source>
</evidence>
<evidence type="ECO:0000256" key="9">
    <source>
        <dbReference type="ARBA" id="ARBA00023065"/>
    </source>
</evidence>
<gene>
    <name evidence="14" type="ORF">H257_06621</name>
</gene>
<dbReference type="InterPro" id="IPR005821">
    <property type="entry name" value="Ion_trans_dom"/>
</dbReference>
<evidence type="ECO:0000256" key="5">
    <source>
        <dbReference type="ARBA" id="ARBA00022826"/>
    </source>
</evidence>
<dbReference type="EMBL" id="KI913126">
    <property type="protein sequence ID" value="ETV80284.1"/>
    <property type="molecule type" value="Genomic_DNA"/>
</dbReference>
<dbReference type="AlphaFoldDB" id="W4GMM9"/>
<keyword evidence="4 12" id="KW-0812">Transmembrane</keyword>
<dbReference type="Gene3D" id="1.20.120.350">
    <property type="entry name" value="Voltage-gated potassium channels. Chain C"/>
    <property type="match status" value="1"/>
</dbReference>
<dbReference type="PRINTS" id="PR00169">
    <property type="entry name" value="KCHANNEL"/>
</dbReference>
<name>W4GMM9_APHAT</name>
<keyword evidence="7" id="KW-0630">Potassium</keyword>
<dbReference type="OrthoDB" id="415460at2759"/>
<dbReference type="GeneID" id="20808617"/>
<keyword evidence="2" id="KW-0813">Transport</keyword>
<evidence type="ECO:0000256" key="7">
    <source>
        <dbReference type="ARBA" id="ARBA00022958"/>
    </source>
</evidence>
<feature type="transmembrane region" description="Helical" evidence="12">
    <location>
        <begin position="266"/>
        <end position="287"/>
    </location>
</feature>
<feature type="transmembrane region" description="Helical" evidence="12">
    <location>
        <begin position="352"/>
        <end position="372"/>
    </location>
</feature>
<evidence type="ECO:0000256" key="3">
    <source>
        <dbReference type="ARBA" id="ARBA00022538"/>
    </source>
</evidence>
<comment type="subcellular location">
    <subcellularLocation>
        <location evidence="1">Membrane</location>
        <topology evidence="1">Multi-pass membrane protein</topology>
    </subcellularLocation>
</comment>
<keyword evidence="8 12" id="KW-1133">Transmembrane helix</keyword>
<keyword evidence="3" id="KW-0633">Potassium transport</keyword>
<keyword evidence="10 12" id="KW-0472">Membrane</keyword>
<evidence type="ECO:0000256" key="12">
    <source>
        <dbReference type="SAM" id="Phobius"/>
    </source>
</evidence>
<evidence type="ECO:0000256" key="1">
    <source>
        <dbReference type="ARBA" id="ARBA00004141"/>
    </source>
</evidence>
<evidence type="ECO:0000256" key="10">
    <source>
        <dbReference type="ARBA" id="ARBA00023136"/>
    </source>
</evidence>
<reference evidence="14" key="1">
    <citation type="submission" date="2013-12" db="EMBL/GenBank/DDBJ databases">
        <title>The Genome Sequence of Aphanomyces astaci APO3.</title>
        <authorList>
            <consortium name="The Broad Institute Genomics Platform"/>
            <person name="Russ C."/>
            <person name="Tyler B."/>
            <person name="van West P."/>
            <person name="Dieguez-Uribeondo J."/>
            <person name="Young S.K."/>
            <person name="Zeng Q."/>
            <person name="Gargeya S."/>
            <person name="Fitzgerald M."/>
            <person name="Abouelleil A."/>
            <person name="Alvarado L."/>
            <person name="Chapman S.B."/>
            <person name="Gainer-Dewar J."/>
            <person name="Goldberg J."/>
            <person name="Griggs A."/>
            <person name="Gujja S."/>
            <person name="Hansen M."/>
            <person name="Howarth C."/>
            <person name="Imamovic A."/>
            <person name="Ireland A."/>
            <person name="Larimer J."/>
            <person name="McCowan C."/>
            <person name="Murphy C."/>
            <person name="Pearson M."/>
            <person name="Poon T.W."/>
            <person name="Priest M."/>
            <person name="Roberts A."/>
            <person name="Saif S."/>
            <person name="Shea T."/>
            <person name="Sykes S."/>
            <person name="Wortman J."/>
            <person name="Nusbaum C."/>
            <person name="Birren B."/>
        </authorList>
    </citation>
    <scope>NUCLEOTIDE SEQUENCE [LARGE SCALE GENOMIC DNA]</scope>
    <source>
        <strain evidence="14">APO3</strain>
    </source>
</reference>
<evidence type="ECO:0000256" key="6">
    <source>
        <dbReference type="ARBA" id="ARBA00022882"/>
    </source>
</evidence>
<keyword evidence="11" id="KW-0407">Ion channel</keyword>
<dbReference type="Pfam" id="PF00520">
    <property type="entry name" value="Ion_trans"/>
    <property type="match status" value="1"/>
</dbReference>
<keyword evidence="5" id="KW-0631">Potassium channel</keyword>
<dbReference type="PANTHER" id="PTHR11537">
    <property type="entry name" value="VOLTAGE-GATED POTASSIUM CHANNEL"/>
    <property type="match status" value="1"/>
</dbReference>
<keyword evidence="9" id="KW-0406">Ion transport</keyword>
<evidence type="ECO:0000256" key="8">
    <source>
        <dbReference type="ARBA" id="ARBA00022989"/>
    </source>
</evidence>
<dbReference type="RefSeq" id="XP_009830208.1">
    <property type="nucleotide sequence ID" value="XM_009831906.1"/>
</dbReference>
<dbReference type="GO" id="GO:0008076">
    <property type="term" value="C:voltage-gated potassium channel complex"/>
    <property type="evidence" value="ECO:0007669"/>
    <property type="project" value="InterPro"/>
</dbReference>
<protein>
    <recommendedName>
        <fullName evidence="13">Ion transport domain-containing protein</fullName>
    </recommendedName>
</protein>
<evidence type="ECO:0000313" key="14">
    <source>
        <dbReference type="EMBL" id="ETV80284.1"/>
    </source>
</evidence>
<accession>W4GMM9</accession>
<evidence type="ECO:0000259" key="13">
    <source>
        <dbReference type="Pfam" id="PF00520"/>
    </source>
</evidence>
<dbReference type="PANTHER" id="PTHR11537:SF254">
    <property type="entry name" value="POTASSIUM VOLTAGE-GATED CHANNEL PROTEIN SHAB"/>
    <property type="match status" value="1"/>
</dbReference>
<dbReference type="InterPro" id="IPR027359">
    <property type="entry name" value="Volt_channel_dom_sf"/>
</dbReference>
<proteinExistence type="predicted"/>
<feature type="transmembrane region" description="Helical" evidence="12">
    <location>
        <begin position="139"/>
        <end position="158"/>
    </location>
</feature>
<dbReference type="STRING" id="112090.W4GMM9"/>
<evidence type="ECO:0000256" key="11">
    <source>
        <dbReference type="ARBA" id="ARBA00023303"/>
    </source>
</evidence>
<sequence>MDSPEGPSAAHFEHLASLDTFDSKQHARKQDIHMIPESAMLLSRLLEREARKQTVLRQIRPSTIRKPIREIPAVSCAKLLRKGTYKKTFRAPPSSKHRSTALSGRESGTSSFHHVVHLPIRMRLWLLFNEPQSSSMARAVSISLFAAVFVSTIVYILSTIPDFDEDAKTALSIVEGACMYMFTADFVSRFCCAPSVKDFGQDLFNWIDLVSIIPFYLEMFLELKGSSIGVIRIMRLIRVARILKLSRYTSSIQIFIKALTLSAKPLFMLLFLIIMAMIVFSSAMYFAELTDSPKQCRDPLQSKACHPTQNPAANCCEMNPFYSIAATFWWCIVSMATVGYGDDYPVTPVGKFIATLTMMSGMLILALPISVIGSNFQHVMKEEVQDAMQKSLDTLSTLEVVQKKEMIEILNGFNILGDGIDIDPDELIALYDVHKTGRLEAEALVQFRWDLEALQKHNLTIALPPMFLQKEEQQKQRLSCASSIAEMRNGHHDPLAKQLEAMEEILEIRLLETEVRFENKLNALVKLVAQMEKKIAILRD</sequence>
<dbReference type="Gene3D" id="1.10.287.70">
    <property type="match status" value="1"/>
</dbReference>
<dbReference type="GO" id="GO:0005249">
    <property type="term" value="F:voltage-gated potassium channel activity"/>
    <property type="evidence" value="ECO:0007669"/>
    <property type="project" value="InterPro"/>
</dbReference>